<geneLocation type="plasmid" evidence="1">
    <name>unnamed1</name>
</geneLocation>
<organism evidence="1">
    <name type="scientific">Microvirga ossetica</name>
    <dbReference type="NCBI Taxonomy" id="1882682"/>
    <lineage>
        <taxon>Bacteria</taxon>
        <taxon>Pseudomonadati</taxon>
        <taxon>Pseudomonadota</taxon>
        <taxon>Alphaproteobacteria</taxon>
        <taxon>Hyphomicrobiales</taxon>
        <taxon>Methylobacteriaceae</taxon>
        <taxon>Microvirga</taxon>
    </lineage>
</organism>
<gene>
    <name evidence="1" type="ORF">BB934_27630</name>
</gene>
<accession>A0A1B2EQ75</accession>
<dbReference type="EMBL" id="CP016617">
    <property type="protein sequence ID" value="ANY82133.1"/>
    <property type="molecule type" value="Genomic_DNA"/>
</dbReference>
<reference evidence="1" key="1">
    <citation type="submission" date="2016-07" db="EMBL/GenBank/DDBJ databases">
        <title>Microvirga ossetica sp. nov. a new species of rhizobia isolated from root nodules of the legume species Vicia alpestris Steven originated from North Ossetia region in the Caucasus.</title>
        <authorList>
            <person name="Safronova V.I."/>
            <person name="Kuznetsova I.G."/>
            <person name="Sazanova A.L."/>
            <person name="Belimov A."/>
            <person name="Andronov E."/>
            <person name="Osledkin Y.S."/>
            <person name="Onishchuk O.P."/>
            <person name="Kurchak O.N."/>
            <person name="Shaposhnikov A.I."/>
            <person name="Willems A."/>
            <person name="Tikhonovich I.A."/>
        </authorList>
    </citation>
    <scope>NUCLEOTIDE SEQUENCE [LARGE SCALE GENOMIC DNA]</scope>
    <source>
        <strain evidence="1">V5/3M</strain>
        <plasmid evidence="1">unnamed1</plasmid>
    </source>
</reference>
<sequence>MSLGKLGAKATRPDLDDFLDSLPDQELAYLIVEATRMVKRRLSREKGKGLRSKGAGQGRSLLDDALRRIGSELLEFEDSGEPW</sequence>
<evidence type="ECO:0000313" key="1">
    <source>
        <dbReference type="EMBL" id="ANY82133.1"/>
    </source>
</evidence>
<name>A0A1B2EQ75_9HYPH</name>
<keyword evidence="1" id="KW-0614">Plasmid</keyword>
<proteinExistence type="predicted"/>
<dbReference type="AlphaFoldDB" id="A0A1B2EQ75"/>
<protein>
    <submittedName>
        <fullName evidence="1">Uncharacterized protein</fullName>
    </submittedName>
</protein>
<dbReference type="KEGG" id="moc:BB934_27630"/>